<sequence length="113" mass="12563">MVGRVAGATTVGAGTVGAAGVTIIAGVASWIGQQGNGCSQEIIDRACRYFHLDYVDSMEFCMKRNTCNLLMKFSNPNEKKARKQLFVDTLQFSVIKCEEHNWEPLPYPNFKQN</sequence>
<dbReference type="Proteomes" id="UP000655588">
    <property type="component" value="Unassembled WGS sequence"/>
</dbReference>
<protein>
    <submittedName>
        <fullName evidence="1">Uncharacterized protein</fullName>
    </submittedName>
</protein>
<accession>A0A833VZU8</accession>
<keyword evidence="2" id="KW-1185">Reference proteome</keyword>
<gene>
    <name evidence="1" type="ORF">E2986_10939</name>
</gene>
<proteinExistence type="predicted"/>
<evidence type="ECO:0000313" key="1">
    <source>
        <dbReference type="EMBL" id="KAF3426764.1"/>
    </source>
</evidence>
<reference evidence="1" key="1">
    <citation type="submission" date="2019-11" db="EMBL/GenBank/DDBJ databases">
        <title>The nuclear and mitochondrial genomes of Frieseomelitta varia - a highly eusocial stingless bee (Meliponini) with a permanently sterile worker caste.</title>
        <authorList>
            <person name="Freitas F.C.P."/>
            <person name="Lourenco A.P."/>
            <person name="Nunes F.M.F."/>
            <person name="Paschoal A.R."/>
            <person name="Abreu F.C.P."/>
            <person name="Barbin F.O."/>
            <person name="Bataglia L."/>
            <person name="Cardoso-Junior C.A.M."/>
            <person name="Cervoni M.S."/>
            <person name="Silva S.R."/>
            <person name="Dalarmi F."/>
            <person name="Del Lama M.A."/>
            <person name="Depintor T.S."/>
            <person name="Ferreira K.M."/>
            <person name="Goria P.S."/>
            <person name="Jaskot M.C."/>
            <person name="Lago D.C."/>
            <person name="Luna-Lucena D."/>
            <person name="Moda L.M."/>
            <person name="Nascimento L."/>
            <person name="Pedrino M."/>
            <person name="Rabico F.O."/>
            <person name="Sanches F.C."/>
            <person name="Santos D.E."/>
            <person name="Santos C.G."/>
            <person name="Vieira J."/>
            <person name="Lopes T.F."/>
            <person name="Barchuk A.R."/>
            <person name="Hartfelder K."/>
            <person name="Simoes Z.L.P."/>
            <person name="Bitondi M.M.G."/>
            <person name="Pinheiro D.G."/>
        </authorList>
    </citation>
    <scope>NUCLEOTIDE SEQUENCE</scope>
    <source>
        <strain evidence="1">USP_RPSP 00005682</strain>
        <tissue evidence="1">Whole individual</tissue>
    </source>
</reference>
<comment type="caution">
    <text evidence="1">The sequence shown here is derived from an EMBL/GenBank/DDBJ whole genome shotgun (WGS) entry which is preliminary data.</text>
</comment>
<dbReference type="EMBL" id="WNWW01000291">
    <property type="protein sequence ID" value="KAF3426764.1"/>
    <property type="molecule type" value="Genomic_DNA"/>
</dbReference>
<evidence type="ECO:0000313" key="2">
    <source>
        <dbReference type="Proteomes" id="UP000655588"/>
    </source>
</evidence>
<organism evidence="1 2">
    <name type="scientific">Frieseomelitta varia</name>
    <dbReference type="NCBI Taxonomy" id="561572"/>
    <lineage>
        <taxon>Eukaryota</taxon>
        <taxon>Metazoa</taxon>
        <taxon>Ecdysozoa</taxon>
        <taxon>Arthropoda</taxon>
        <taxon>Hexapoda</taxon>
        <taxon>Insecta</taxon>
        <taxon>Pterygota</taxon>
        <taxon>Neoptera</taxon>
        <taxon>Endopterygota</taxon>
        <taxon>Hymenoptera</taxon>
        <taxon>Apocrita</taxon>
        <taxon>Aculeata</taxon>
        <taxon>Apoidea</taxon>
        <taxon>Anthophila</taxon>
        <taxon>Apidae</taxon>
        <taxon>Frieseomelitta</taxon>
    </lineage>
</organism>
<name>A0A833VZU8_9HYME</name>
<dbReference type="AlphaFoldDB" id="A0A833VZU8"/>